<feature type="domain" description="LicD/FKTN/FKRP nucleotidyltransferase" evidence="2">
    <location>
        <begin position="441"/>
        <end position="474"/>
    </location>
</feature>
<dbReference type="InterPro" id="IPR007074">
    <property type="entry name" value="LicD/FKTN/FKRP_NTP_transf"/>
</dbReference>
<evidence type="ECO:0000313" key="4">
    <source>
        <dbReference type="Proteomes" id="UP001141327"/>
    </source>
</evidence>
<dbReference type="Proteomes" id="UP001141327">
    <property type="component" value="Unassembled WGS sequence"/>
</dbReference>
<comment type="caution">
    <text evidence="3">The sequence shown here is derived from an EMBL/GenBank/DDBJ whole genome shotgun (WGS) entry which is preliminary data.</text>
</comment>
<dbReference type="InterPro" id="IPR052942">
    <property type="entry name" value="LPS_cholinephosphotransferase"/>
</dbReference>
<dbReference type="EMBL" id="JAPMOS010000076">
    <property type="protein sequence ID" value="KAJ4456274.1"/>
    <property type="molecule type" value="Genomic_DNA"/>
</dbReference>
<organism evidence="3 4">
    <name type="scientific">Paratrimastix pyriformis</name>
    <dbReference type="NCBI Taxonomy" id="342808"/>
    <lineage>
        <taxon>Eukaryota</taxon>
        <taxon>Metamonada</taxon>
        <taxon>Preaxostyla</taxon>
        <taxon>Paratrimastigidae</taxon>
        <taxon>Paratrimastix</taxon>
    </lineage>
</organism>
<keyword evidence="1" id="KW-1133">Transmembrane helix</keyword>
<keyword evidence="1" id="KW-0812">Transmembrane</keyword>
<dbReference type="Pfam" id="PF04991">
    <property type="entry name" value="LicD"/>
    <property type="match status" value="1"/>
</dbReference>
<accession>A0ABQ8UG19</accession>
<protein>
    <recommendedName>
        <fullName evidence="2">LicD/FKTN/FKRP nucleotidyltransferase domain-containing protein</fullName>
    </recommendedName>
</protein>
<sequence>MVLVRLPRGCANTRLVTTTQWKGILWTSLAAIAAFFLLFQILRVSNAISEQSRSVHFKIDARAREIAYLEAKLVRDAQDRLFLLREKARIIEELNVDVEELLVLRANESRQLQERSAEFEALQASISATRMQIHELSGAGGGTAETEAQLRKSIEGTKKQITDENLKNKNAIAGLQAQSTSADDEKARLLRNVSATKAQLDQALGPLNDKYHKLETSEAVVSVERTFATYDEDPITDGMPDLAATLVVPALLYLPGGTTTLEECDWLSLNPGFALGYDDADKSPLNAVFRSGGIAITAQMSPFALRYFPIDMCSAPCCEIHVPGDYPPFLVCRSPPEAGSAPGCDLAGCNGIPHPAIRLTADIPTGWRRMFHFGSALHPRELEALFAARTLKLAEDALVRAWARPMSQIGTRTFMPDVDPGTRWLAEETTSRAATFLRLRGLPMFATSGALLGSQRHHGNIPWDDDTDVMLPRPVVPVLMPEMSKFTAALPGLAFVFPPKDKFLYRICIQGRPKLAGHDFSSPFTDVFPFFAYYDNATAPDKRTWVENFQTMLTDARPLNYTYHFGTYSRPYSRSDLFPVRFVPYNSYFLPVPNNIASFLRNLGEGYLTTCISRTWNHVLDQLEPLPAGLRRPCAELDDFYPRVQSRPAPDLEDQQRVPEFVRLAVKILRALQATDQAPQWVGRFFPASNMPPITAGNFTIEDLSMSRSRLVHTQYRIDLLNTGTLPNCLLYGQLLPASLTRHALRRPFQSAVPETLYLHSVVCDPEPGEVTLFTHMHFFGVPMARKGRISQPAAGVR</sequence>
<dbReference type="PANTHER" id="PTHR43404:SF2">
    <property type="entry name" value="LIPOPOLYSACCHARIDE CHOLINEPHOSPHOTRANSFERASE LICD"/>
    <property type="match status" value="1"/>
</dbReference>
<reference evidence="3" key="1">
    <citation type="journal article" date="2022" name="bioRxiv">
        <title>Genomics of Preaxostyla Flagellates Illuminates Evolutionary Transitions and the Path Towards Mitochondrial Loss.</title>
        <authorList>
            <person name="Novak L.V.F."/>
            <person name="Treitli S.C."/>
            <person name="Pyrih J."/>
            <person name="Halakuc P."/>
            <person name="Pipaliya S.V."/>
            <person name="Vacek V."/>
            <person name="Brzon O."/>
            <person name="Soukal P."/>
            <person name="Eme L."/>
            <person name="Dacks J.B."/>
            <person name="Karnkowska A."/>
            <person name="Elias M."/>
            <person name="Hampl V."/>
        </authorList>
    </citation>
    <scope>NUCLEOTIDE SEQUENCE</scope>
    <source>
        <strain evidence="3">RCP-MX</strain>
    </source>
</reference>
<proteinExistence type="predicted"/>
<evidence type="ECO:0000259" key="2">
    <source>
        <dbReference type="Pfam" id="PF04991"/>
    </source>
</evidence>
<gene>
    <name evidence="3" type="ORF">PAPYR_8571</name>
</gene>
<name>A0ABQ8UG19_9EUKA</name>
<dbReference type="PANTHER" id="PTHR43404">
    <property type="entry name" value="LIPOPOLYSACCHARIDE CHOLINEPHOSPHOTRANSFERASE LICD"/>
    <property type="match status" value="1"/>
</dbReference>
<keyword evidence="4" id="KW-1185">Reference proteome</keyword>
<evidence type="ECO:0000313" key="3">
    <source>
        <dbReference type="EMBL" id="KAJ4456274.1"/>
    </source>
</evidence>
<keyword evidence="1" id="KW-0472">Membrane</keyword>
<evidence type="ECO:0000256" key="1">
    <source>
        <dbReference type="SAM" id="Phobius"/>
    </source>
</evidence>
<feature type="transmembrane region" description="Helical" evidence="1">
    <location>
        <begin position="23"/>
        <end position="42"/>
    </location>
</feature>